<accession>A0ABW5XAT2</accession>
<dbReference type="Gene3D" id="3.30.465.10">
    <property type="match status" value="1"/>
</dbReference>
<evidence type="ECO:0000313" key="13">
    <source>
        <dbReference type="EMBL" id="MFD2839167.1"/>
    </source>
</evidence>
<dbReference type="Proteomes" id="UP001597391">
    <property type="component" value="Unassembled WGS sequence"/>
</dbReference>
<comment type="similarity">
    <text evidence="2">Belongs to the UPF0053 family.</text>
</comment>
<evidence type="ECO:0000256" key="6">
    <source>
        <dbReference type="ARBA" id="ARBA00022989"/>
    </source>
</evidence>
<dbReference type="InterPro" id="IPR046342">
    <property type="entry name" value="CBS_dom_sf"/>
</dbReference>
<keyword evidence="8 11" id="KW-0472">Membrane</keyword>
<comment type="subcellular location">
    <subcellularLocation>
        <location evidence="1">Cell membrane</location>
        <topology evidence="1">Multi-pass membrane protein</topology>
    </subcellularLocation>
</comment>
<evidence type="ECO:0000256" key="3">
    <source>
        <dbReference type="ARBA" id="ARBA00022475"/>
    </source>
</evidence>
<feature type="transmembrane region" description="Helical" evidence="11">
    <location>
        <begin position="126"/>
        <end position="144"/>
    </location>
</feature>
<name>A0ABW5XAT2_9MICO</name>
<dbReference type="Pfam" id="PF01595">
    <property type="entry name" value="CNNM"/>
    <property type="match status" value="1"/>
</dbReference>
<protein>
    <submittedName>
        <fullName evidence="13">Hemolysin family protein</fullName>
    </submittedName>
</protein>
<dbReference type="PANTHER" id="PTHR22777:SF32">
    <property type="entry name" value="UPF0053 INNER MEMBRANE PROTEIN YFJD"/>
    <property type="match status" value="1"/>
</dbReference>
<feature type="domain" description="CBS" evidence="12">
    <location>
        <begin position="269"/>
        <end position="329"/>
    </location>
</feature>
<dbReference type="InterPro" id="IPR005170">
    <property type="entry name" value="Transptr-assoc_dom"/>
</dbReference>
<dbReference type="CDD" id="cd04590">
    <property type="entry name" value="CBS_pair_CorC_HlyC_assoc"/>
    <property type="match status" value="1"/>
</dbReference>
<gene>
    <name evidence="13" type="ORF">ACFSYH_01070</name>
</gene>
<feature type="region of interest" description="Disordered" evidence="10">
    <location>
        <begin position="417"/>
        <end position="450"/>
    </location>
</feature>
<feature type="domain" description="CBS" evidence="12">
    <location>
        <begin position="202"/>
        <end position="263"/>
    </location>
</feature>
<evidence type="ECO:0000256" key="8">
    <source>
        <dbReference type="ARBA" id="ARBA00023136"/>
    </source>
</evidence>
<keyword evidence="4 11" id="KW-0812">Transmembrane</keyword>
<keyword evidence="5" id="KW-0677">Repeat</keyword>
<evidence type="ECO:0000256" key="2">
    <source>
        <dbReference type="ARBA" id="ARBA00006337"/>
    </source>
</evidence>
<dbReference type="PANTHER" id="PTHR22777">
    <property type="entry name" value="HEMOLYSIN-RELATED"/>
    <property type="match status" value="1"/>
</dbReference>
<evidence type="ECO:0000256" key="10">
    <source>
        <dbReference type="SAM" id="MobiDB-lite"/>
    </source>
</evidence>
<feature type="transmembrane region" description="Helical" evidence="11">
    <location>
        <begin position="95"/>
        <end position="114"/>
    </location>
</feature>
<dbReference type="InterPro" id="IPR036318">
    <property type="entry name" value="FAD-bd_PCMH-like_sf"/>
</dbReference>
<evidence type="ECO:0000256" key="9">
    <source>
        <dbReference type="PROSITE-ProRule" id="PRU00703"/>
    </source>
</evidence>
<comment type="caution">
    <text evidence="13">The sequence shown here is derived from an EMBL/GenBank/DDBJ whole genome shotgun (WGS) entry which is preliminary data.</text>
</comment>
<dbReference type="InterPro" id="IPR016169">
    <property type="entry name" value="FAD-bd_PCMH_sub2"/>
</dbReference>
<dbReference type="RefSeq" id="WP_377464600.1">
    <property type="nucleotide sequence ID" value="NZ_JBHUOP010000001.1"/>
</dbReference>
<evidence type="ECO:0000256" key="5">
    <source>
        <dbReference type="ARBA" id="ARBA00022737"/>
    </source>
</evidence>
<evidence type="ECO:0000256" key="4">
    <source>
        <dbReference type="ARBA" id="ARBA00022692"/>
    </source>
</evidence>
<dbReference type="Pfam" id="PF00571">
    <property type="entry name" value="CBS"/>
    <property type="match status" value="2"/>
</dbReference>
<dbReference type="Pfam" id="PF03471">
    <property type="entry name" value="CorC_HlyC"/>
    <property type="match status" value="1"/>
</dbReference>
<evidence type="ECO:0000259" key="12">
    <source>
        <dbReference type="PROSITE" id="PS51371"/>
    </source>
</evidence>
<evidence type="ECO:0000256" key="11">
    <source>
        <dbReference type="SAM" id="Phobius"/>
    </source>
</evidence>
<dbReference type="InterPro" id="IPR000644">
    <property type="entry name" value="CBS_dom"/>
</dbReference>
<evidence type="ECO:0000256" key="1">
    <source>
        <dbReference type="ARBA" id="ARBA00004651"/>
    </source>
</evidence>
<dbReference type="SUPFAM" id="SSF54631">
    <property type="entry name" value="CBS-domain pair"/>
    <property type="match status" value="1"/>
</dbReference>
<dbReference type="Gene3D" id="3.10.580.10">
    <property type="entry name" value="CBS-domain"/>
    <property type="match status" value="1"/>
</dbReference>
<dbReference type="InterPro" id="IPR002550">
    <property type="entry name" value="CNNM"/>
</dbReference>
<dbReference type="EMBL" id="JBHUOP010000001">
    <property type="protein sequence ID" value="MFD2839167.1"/>
    <property type="molecule type" value="Genomic_DNA"/>
</dbReference>
<keyword evidence="6 11" id="KW-1133">Transmembrane helix</keyword>
<sequence>MNLFSDAPVGALIVCAILGIALAALLSAGEVAVVGVSRAALAEASAKKPERSRRLALLAENRAQVAAISSFARMVAEMFATACITVTYAAFFDEWWLVVLLSVLSSVVVALLLVRISPRTLGRHNPAGVLSALSLLLLVVYRTLRWIGPLTRAARIPTEVETEHQLRQFVERVEDSSIIEQEERDMLRSVIELHDTRVSEVMVPRIDMITIEAATPLAKAQNLFVRSGFSRVPVVGESTDEVVGVLFFKDAARVLLNSSDPDSKTVADVMRPIRFYPETKPADDLLREMQATHQHIAMAVDEYGGVAGLITIEDILEEIVGEMVDEHDTEAPSIEDLGDGVYRVPARLSLDGLGELFDIELDDPDVDTVAGLLAKALGKVPLAGASAEVEHLRISADQFAGRRKQLISVLVEKQRTHISDEPGQSGELVTQPAGQYPSDQRGSGRAEKDA</sequence>
<keyword evidence="14" id="KW-1185">Reference proteome</keyword>
<keyword evidence="7 9" id="KW-0129">CBS domain</keyword>
<dbReference type="SMART" id="SM00116">
    <property type="entry name" value="CBS"/>
    <property type="match status" value="1"/>
</dbReference>
<dbReference type="PROSITE" id="PS51371">
    <property type="entry name" value="CBS"/>
    <property type="match status" value="2"/>
</dbReference>
<dbReference type="SMART" id="SM01091">
    <property type="entry name" value="CorC_HlyC"/>
    <property type="match status" value="1"/>
</dbReference>
<dbReference type="SUPFAM" id="SSF56176">
    <property type="entry name" value="FAD-binding/transporter-associated domain-like"/>
    <property type="match status" value="1"/>
</dbReference>
<evidence type="ECO:0000256" key="7">
    <source>
        <dbReference type="ARBA" id="ARBA00023122"/>
    </source>
</evidence>
<keyword evidence="3" id="KW-1003">Cell membrane</keyword>
<reference evidence="14" key="1">
    <citation type="journal article" date="2019" name="Int. J. Syst. Evol. Microbiol.">
        <title>The Global Catalogue of Microorganisms (GCM) 10K type strain sequencing project: providing services to taxonomists for standard genome sequencing and annotation.</title>
        <authorList>
            <consortium name="The Broad Institute Genomics Platform"/>
            <consortium name="The Broad Institute Genome Sequencing Center for Infectious Disease"/>
            <person name="Wu L."/>
            <person name="Ma J."/>
        </authorList>
    </citation>
    <scope>NUCLEOTIDE SEQUENCE [LARGE SCALE GENOMIC DNA]</scope>
    <source>
        <strain evidence="14">KCTC 33576</strain>
    </source>
</reference>
<dbReference type="InterPro" id="IPR044751">
    <property type="entry name" value="Ion_transp-like_CBS"/>
</dbReference>
<evidence type="ECO:0000313" key="14">
    <source>
        <dbReference type="Proteomes" id="UP001597391"/>
    </source>
</evidence>
<proteinExistence type="inferred from homology"/>
<organism evidence="13 14">
    <name type="scientific">Populibacterium corticicola</name>
    <dbReference type="NCBI Taxonomy" id="1812826"/>
    <lineage>
        <taxon>Bacteria</taxon>
        <taxon>Bacillati</taxon>
        <taxon>Actinomycetota</taxon>
        <taxon>Actinomycetes</taxon>
        <taxon>Micrococcales</taxon>
        <taxon>Jonesiaceae</taxon>
        <taxon>Populibacterium</taxon>
    </lineage>
</organism>